<name>A0A1H8EQF2_9BACL</name>
<dbReference type="InterPro" id="IPR020138">
    <property type="entry name" value="Uncharacterised_YqzF"/>
</dbReference>
<dbReference type="STRING" id="1173111.SAMN05444955_107116"/>
<protein>
    <recommendedName>
        <fullName evidence="4">DUF2627 domain-containing protein</fullName>
    </recommendedName>
</protein>
<keyword evidence="3" id="KW-1185">Reference proteome</keyword>
<organism evidence="2 3">
    <name type="scientific">Lihuaxuella thermophila</name>
    <dbReference type="NCBI Taxonomy" id="1173111"/>
    <lineage>
        <taxon>Bacteria</taxon>
        <taxon>Bacillati</taxon>
        <taxon>Bacillota</taxon>
        <taxon>Bacilli</taxon>
        <taxon>Bacillales</taxon>
        <taxon>Thermoactinomycetaceae</taxon>
        <taxon>Lihuaxuella</taxon>
    </lineage>
</organism>
<evidence type="ECO:0000313" key="2">
    <source>
        <dbReference type="EMBL" id="SEN21672.1"/>
    </source>
</evidence>
<sequence>MKIIYQRILAILIMCIPGVLAIYGWTLLRDILFNYFAGQGFAWLPFLGGLFLLLFGLFILGGFIFHHDKKRNKIQPKLLRKNDKAATEQKSGR</sequence>
<feature type="transmembrane region" description="Helical" evidence="1">
    <location>
        <begin position="7"/>
        <end position="28"/>
    </location>
</feature>
<dbReference type="AlphaFoldDB" id="A0A1H8EQF2"/>
<proteinExistence type="predicted"/>
<dbReference type="RefSeq" id="WP_244527513.1">
    <property type="nucleotide sequence ID" value="NZ_FOCQ01000007.1"/>
</dbReference>
<keyword evidence="1" id="KW-0472">Membrane</keyword>
<feature type="transmembrane region" description="Helical" evidence="1">
    <location>
        <begin position="40"/>
        <end position="65"/>
    </location>
</feature>
<accession>A0A1H8EQF2</accession>
<evidence type="ECO:0000256" key="1">
    <source>
        <dbReference type="SAM" id="Phobius"/>
    </source>
</evidence>
<dbReference type="Proteomes" id="UP000199695">
    <property type="component" value="Unassembled WGS sequence"/>
</dbReference>
<dbReference type="Pfam" id="PF11118">
    <property type="entry name" value="DUF2627"/>
    <property type="match status" value="1"/>
</dbReference>
<evidence type="ECO:0008006" key="4">
    <source>
        <dbReference type="Google" id="ProtNLM"/>
    </source>
</evidence>
<keyword evidence="1" id="KW-0812">Transmembrane</keyword>
<gene>
    <name evidence="2" type="ORF">SAMN05444955_107116</name>
</gene>
<evidence type="ECO:0000313" key="3">
    <source>
        <dbReference type="Proteomes" id="UP000199695"/>
    </source>
</evidence>
<keyword evidence="1" id="KW-1133">Transmembrane helix</keyword>
<reference evidence="2 3" key="1">
    <citation type="submission" date="2016-10" db="EMBL/GenBank/DDBJ databases">
        <authorList>
            <person name="de Groot N.N."/>
        </authorList>
    </citation>
    <scope>NUCLEOTIDE SEQUENCE [LARGE SCALE GENOMIC DNA]</scope>
    <source>
        <strain evidence="2 3">DSM 46701</strain>
    </source>
</reference>
<dbReference type="EMBL" id="FOCQ01000007">
    <property type="protein sequence ID" value="SEN21672.1"/>
    <property type="molecule type" value="Genomic_DNA"/>
</dbReference>